<proteinExistence type="predicted"/>
<feature type="region of interest" description="Disordered" evidence="1">
    <location>
        <begin position="76"/>
        <end position="118"/>
    </location>
</feature>
<evidence type="ECO:0000313" key="2">
    <source>
        <dbReference type="EMBL" id="CEJ87964.1"/>
    </source>
</evidence>
<dbReference type="HOGENOM" id="CLU_2074775_0_0_1"/>
<sequence>MKSFLILQSRCRESSNSCPASPAASAVAKDVPDTVFPVWCLSGHTYVFSNSERLYRIMEQDDFMIASPSMDSHMDIFMSDASEDTTDALPSSSRKRKITEPDSPELQESKKANSHFEE</sequence>
<accession>A0A0A1SVQ1</accession>
<evidence type="ECO:0000313" key="3">
    <source>
        <dbReference type="Proteomes" id="UP000039046"/>
    </source>
</evidence>
<feature type="compositionally biased region" description="Basic and acidic residues" evidence="1">
    <location>
        <begin position="107"/>
        <end position="118"/>
    </location>
</feature>
<gene>
    <name evidence="2" type="ORF">VHEMI04569</name>
</gene>
<dbReference type="EMBL" id="CDHN01000002">
    <property type="protein sequence ID" value="CEJ87964.1"/>
    <property type="molecule type" value="Genomic_DNA"/>
</dbReference>
<protein>
    <submittedName>
        <fullName evidence="2">Uncharacterized protein</fullName>
    </submittedName>
</protein>
<dbReference type="Proteomes" id="UP000039046">
    <property type="component" value="Unassembled WGS sequence"/>
</dbReference>
<name>A0A0A1SVQ1_9HYPO</name>
<dbReference type="AlphaFoldDB" id="A0A0A1SVQ1"/>
<reference evidence="2 3" key="1">
    <citation type="journal article" date="2015" name="Genome Announc.">
        <title>Draft Genome Sequence and Gene Annotation of the Entomopathogenic Fungus Verticillium hemipterigenum.</title>
        <authorList>
            <person name="Horn F."/>
            <person name="Habel A."/>
            <person name="Scharf D.H."/>
            <person name="Dworschak J."/>
            <person name="Brakhage A.A."/>
            <person name="Guthke R."/>
            <person name="Hertweck C."/>
            <person name="Linde J."/>
        </authorList>
    </citation>
    <scope>NUCLEOTIDE SEQUENCE [LARGE SCALE GENOMIC DNA]</scope>
</reference>
<evidence type="ECO:0000256" key="1">
    <source>
        <dbReference type="SAM" id="MobiDB-lite"/>
    </source>
</evidence>
<keyword evidence="3" id="KW-1185">Reference proteome</keyword>
<organism evidence="2 3">
    <name type="scientific">[Torrubiella] hemipterigena</name>
    <dbReference type="NCBI Taxonomy" id="1531966"/>
    <lineage>
        <taxon>Eukaryota</taxon>
        <taxon>Fungi</taxon>
        <taxon>Dikarya</taxon>
        <taxon>Ascomycota</taxon>
        <taxon>Pezizomycotina</taxon>
        <taxon>Sordariomycetes</taxon>
        <taxon>Hypocreomycetidae</taxon>
        <taxon>Hypocreales</taxon>
        <taxon>Clavicipitaceae</taxon>
        <taxon>Clavicipitaceae incertae sedis</taxon>
        <taxon>'Torrubiella' clade</taxon>
    </lineage>
</organism>